<feature type="region of interest" description="Disordered" evidence="1">
    <location>
        <begin position="186"/>
        <end position="206"/>
    </location>
</feature>
<evidence type="ECO:0000313" key="2">
    <source>
        <dbReference type="EMBL" id="KAK3295372.1"/>
    </source>
</evidence>
<comment type="caution">
    <text evidence="2">The sequence shown here is derived from an EMBL/GenBank/DDBJ whole genome shotgun (WGS) entry which is preliminary data.</text>
</comment>
<dbReference type="Proteomes" id="UP001278766">
    <property type="component" value="Unassembled WGS sequence"/>
</dbReference>
<accession>A0AAE0HF20</accession>
<dbReference type="EMBL" id="JAUEPN010000004">
    <property type="protein sequence ID" value="KAK3295372.1"/>
    <property type="molecule type" value="Genomic_DNA"/>
</dbReference>
<reference evidence="2" key="2">
    <citation type="submission" date="2023-06" db="EMBL/GenBank/DDBJ databases">
        <authorList>
            <consortium name="Lawrence Berkeley National Laboratory"/>
            <person name="Haridas S."/>
            <person name="Hensen N."/>
            <person name="Bonometti L."/>
            <person name="Westerberg I."/>
            <person name="Brannstrom I.O."/>
            <person name="Guillou S."/>
            <person name="Cros-Aarteil S."/>
            <person name="Calhoun S."/>
            <person name="Kuo A."/>
            <person name="Mondo S."/>
            <person name="Pangilinan J."/>
            <person name="Riley R."/>
            <person name="Labutti K."/>
            <person name="Andreopoulos B."/>
            <person name="Lipzen A."/>
            <person name="Chen C."/>
            <person name="Yanf M."/>
            <person name="Daum C."/>
            <person name="Ng V."/>
            <person name="Clum A."/>
            <person name="Steindorff A."/>
            <person name="Ohm R."/>
            <person name="Martin F."/>
            <person name="Silar P."/>
            <person name="Natvig D."/>
            <person name="Lalanne C."/>
            <person name="Gautier V."/>
            <person name="Ament-Velasquez S.L."/>
            <person name="Kruys A."/>
            <person name="Hutchinson M.I."/>
            <person name="Powell A.J."/>
            <person name="Barry K."/>
            <person name="Miller A.N."/>
            <person name="Grigoriev I.V."/>
            <person name="Debuchy R."/>
            <person name="Gladieux P."/>
            <person name="Thoren M.H."/>
            <person name="Johannesson H."/>
        </authorList>
    </citation>
    <scope>NUCLEOTIDE SEQUENCE</scope>
    <source>
        <strain evidence="2">CBS 168.71</strain>
    </source>
</reference>
<reference evidence="2" key="1">
    <citation type="journal article" date="2023" name="Mol. Phylogenet. Evol.">
        <title>Genome-scale phylogeny and comparative genomics of the fungal order Sordariales.</title>
        <authorList>
            <person name="Hensen N."/>
            <person name="Bonometti L."/>
            <person name="Westerberg I."/>
            <person name="Brannstrom I.O."/>
            <person name="Guillou S."/>
            <person name="Cros-Aarteil S."/>
            <person name="Calhoun S."/>
            <person name="Haridas S."/>
            <person name="Kuo A."/>
            <person name="Mondo S."/>
            <person name="Pangilinan J."/>
            <person name="Riley R."/>
            <person name="LaButti K."/>
            <person name="Andreopoulos B."/>
            <person name="Lipzen A."/>
            <person name="Chen C."/>
            <person name="Yan M."/>
            <person name="Daum C."/>
            <person name="Ng V."/>
            <person name="Clum A."/>
            <person name="Steindorff A."/>
            <person name="Ohm R.A."/>
            <person name="Martin F."/>
            <person name="Silar P."/>
            <person name="Natvig D.O."/>
            <person name="Lalanne C."/>
            <person name="Gautier V."/>
            <person name="Ament-Velasquez S.L."/>
            <person name="Kruys A."/>
            <person name="Hutchinson M.I."/>
            <person name="Powell A.J."/>
            <person name="Barry K."/>
            <person name="Miller A.N."/>
            <person name="Grigoriev I.V."/>
            <person name="Debuchy R."/>
            <person name="Gladieux P."/>
            <person name="Hiltunen Thoren M."/>
            <person name="Johannesson H."/>
        </authorList>
    </citation>
    <scope>NUCLEOTIDE SEQUENCE</scope>
    <source>
        <strain evidence="2">CBS 168.71</strain>
    </source>
</reference>
<feature type="compositionally biased region" description="Acidic residues" evidence="1">
    <location>
        <begin position="188"/>
        <end position="206"/>
    </location>
</feature>
<keyword evidence="3" id="KW-1185">Reference proteome</keyword>
<gene>
    <name evidence="2" type="ORF">B0H64DRAFT_145039</name>
</gene>
<proteinExistence type="predicted"/>
<name>A0AAE0HF20_9PEZI</name>
<sequence>MPSLPTHDFQFLPIPNFPDDPPPLTLSNSSTWTYCGPLLTTALPSTFHTWSAQTLTGTDTLLPQLLPFLSAAHAFLREHGFQHYWLTVRASQARSSSSSSSTSGGIETQRWHTDGHFSDLPDLDLDRDRARAGRWKLRATLQGVSPLFAVDGARAREVLRREGAVLGCYGMEEYPRSWSFGVPGWLDGEGEGEGGSDEGEDGMGKF</sequence>
<protein>
    <submittedName>
        <fullName evidence="2">Uncharacterized protein</fullName>
    </submittedName>
</protein>
<dbReference type="GeneID" id="87835284"/>
<dbReference type="AlphaFoldDB" id="A0AAE0HF20"/>
<dbReference type="RefSeq" id="XP_062658886.1">
    <property type="nucleotide sequence ID" value="XM_062798336.1"/>
</dbReference>
<organism evidence="2 3">
    <name type="scientific">Chaetomium fimeti</name>
    <dbReference type="NCBI Taxonomy" id="1854472"/>
    <lineage>
        <taxon>Eukaryota</taxon>
        <taxon>Fungi</taxon>
        <taxon>Dikarya</taxon>
        <taxon>Ascomycota</taxon>
        <taxon>Pezizomycotina</taxon>
        <taxon>Sordariomycetes</taxon>
        <taxon>Sordariomycetidae</taxon>
        <taxon>Sordariales</taxon>
        <taxon>Chaetomiaceae</taxon>
        <taxon>Chaetomium</taxon>
    </lineage>
</organism>
<evidence type="ECO:0000313" key="3">
    <source>
        <dbReference type="Proteomes" id="UP001278766"/>
    </source>
</evidence>
<evidence type="ECO:0000256" key="1">
    <source>
        <dbReference type="SAM" id="MobiDB-lite"/>
    </source>
</evidence>